<evidence type="ECO:0000256" key="9">
    <source>
        <dbReference type="ARBA" id="ARBA00023306"/>
    </source>
</evidence>
<keyword evidence="7 10" id="KW-1133">Transmembrane helix</keyword>
<dbReference type="HAMAP" id="MF_02203">
    <property type="entry name" value="TolR"/>
    <property type="match status" value="1"/>
</dbReference>
<evidence type="ECO:0000256" key="3">
    <source>
        <dbReference type="ARBA" id="ARBA00022475"/>
    </source>
</evidence>
<evidence type="ECO:0000256" key="2">
    <source>
        <dbReference type="ARBA" id="ARBA00005811"/>
    </source>
</evidence>
<accession>A0ABT2QVJ5</accession>
<comment type="subunit">
    <text evidence="10">The Tol-Pal system is composed of five core proteins: the inner membrane proteins TolA, TolQ and TolR, the periplasmic protein TolB and the outer membrane protein Pal. They form a network linking the inner and outer membranes and the peptidoglycan layer.</text>
</comment>
<keyword evidence="4 10" id="KW-0997">Cell inner membrane</keyword>
<dbReference type="PANTHER" id="PTHR30558">
    <property type="entry name" value="EXBD MEMBRANE COMPONENT OF PMF-DRIVEN MACROMOLECULE IMPORT SYSTEM"/>
    <property type="match status" value="1"/>
</dbReference>
<dbReference type="Gene3D" id="3.30.420.270">
    <property type="match status" value="1"/>
</dbReference>
<evidence type="ECO:0000256" key="7">
    <source>
        <dbReference type="ARBA" id="ARBA00022989"/>
    </source>
</evidence>
<evidence type="ECO:0000256" key="6">
    <source>
        <dbReference type="ARBA" id="ARBA00022692"/>
    </source>
</evidence>
<comment type="function">
    <text evidence="10">Part of the Tol-Pal system, which plays a role in outer membrane invagination during cell division and is important for maintaining outer membrane integrity.</text>
</comment>
<dbReference type="NCBIfam" id="TIGR02801">
    <property type="entry name" value="tolR"/>
    <property type="match status" value="1"/>
</dbReference>
<proteinExistence type="inferred from homology"/>
<organism evidence="11 12">
    <name type="scientific">Alloalcanivorax balearicus MACL04</name>
    <dbReference type="NCBI Taxonomy" id="1177182"/>
    <lineage>
        <taxon>Bacteria</taxon>
        <taxon>Pseudomonadati</taxon>
        <taxon>Pseudomonadota</taxon>
        <taxon>Gammaproteobacteria</taxon>
        <taxon>Oceanospirillales</taxon>
        <taxon>Alcanivoracaceae</taxon>
        <taxon>Alloalcanivorax</taxon>
    </lineage>
</organism>
<keyword evidence="3 10" id="KW-1003">Cell membrane</keyword>
<evidence type="ECO:0000256" key="1">
    <source>
        <dbReference type="ARBA" id="ARBA00004162"/>
    </source>
</evidence>
<evidence type="ECO:0000313" key="12">
    <source>
        <dbReference type="Proteomes" id="UP001064106"/>
    </source>
</evidence>
<keyword evidence="6 10" id="KW-0812">Transmembrane</keyword>
<evidence type="ECO:0000256" key="8">
    <source>
        <dbReference type="ARBA" id="ARBA00023136"/>
    </source>
</evidence>
<gene>
    <name evidence="10" type="primary">tolR</name>
    <name evidence="11" type="ORF">MA04_00845</name>
</gene>
<sequence length="129" mass="13717">MNVVPYIDVMLVLLVIFMATAPMMTQGVSVDLPQANSAPLPTENDEPVMIAVAADGGYYINVGDDSEAATDLEALTQRVTAIHSEKPETLFLVRGDQDVPYGKVVVLMSELQSAGVTKLGLVTDPAELP</sequence>
<name>A0ABT2QVJ5_9GAMM</name>
<evidence type="ECO:0000256" key="4">
    <source>
        <dbReference type="ARBA" id="ARBA00022519"/>
    </source>
</evidence>
<protein>
    <recommendedName>
        <fullName evidence="10">Tol-Pal system protein TolR</fullName>
    </recommendedName>
</protein>
<keyword evidence="5 10" id="KW-0132">Cell division</keyword>
<dbReference type="PANTHER" id="PTHR30558:SF7">
    <property type="entry name" value="TOL-PAL SYSTEM PROTEIN TOLR"/>
    <property type="match status" value="1"/>
</dbReference>
<keyword evidence="9 10" id="KW-0131">Cell cycle</keyword>
<dbReference type="EMBL" id="ARXS01000003">
    <property type="protein sequence ID" value="MCU5781545.1"/>
    <property type="molecule type" value="Genomic_DNA"/>
</dbReference>
<keyword evidence="12" id="KW-1185">Reference proteome</keyword>
<evidence type="ECO:0000313" key="11">
    <source>
        <dbReference type="EMBL" id="MCU5781545.1"/>
    </source>
</evidence>
<dbReference type="Proteomes" id="UP001064106">
    <property type="component" value="Unassembled WGS sequence"/>
</dbReference>
<comment type="subcellular location">
    <subcellularLocation>
        <location evidence="10">Cell inner membrane</location>
        <topology evidence="10">Single-pass membrane protein</topology>
    </subcellularLocation>
    <subcellularLocation>
        <location evidence="1">Cell membrane</location>
        <topology evidence="1">Single-pass membrane protein</topology>
    </subcellularLocation>
</comment>
<dbReference type="Pfam" id="PF02472">
    <property type="entry name" value="ExbD"/>
    <property type="match status" value="1"/>
</dbReference>
<evidence type="ECO:0000256" key="10">
    <source>
        <dbReference type="HAMAP-Rule" id="MF_02203"/>
    </source>
</evidence>
<dbReference type="InterPro" id="IPR003400">
    <property type="entry name" value="ExbD"/>
</dbReference>
<reference evidence="11" key="1">
    <citation type="submission" date="2012-09" db="EMBL/GenBank/DDBJ databases">
        <title>Genome Sequence of alkane-degrading Bacterium Alcanivorax balearicus MACL04.</title>
        <authorList>
            <person name="Lai Q."/>
            <person name="Shao Z."/>
        </authorList>
    </citation>
    <scope>NUCLEOTIDE SEQUENCE</scope>
    <source>
        <strain evidence="11">MACL04</strain>
    </source>
</reference>
<comment type="similarity">
    <text evidence="2 10">Belongs to the ExbD/TolR family.</text>
</comment>
<evidence type="ECO:0000256" key="5">
    <source>
        <dbReference type="ARBA" id="ARBA00022618"/>
    </source>
</evidence>
<comment type="caution">
    <text evidence="11">The sequence shown here is derived from an EMBL/GenBank/DDBJ whole genome shotgun (WGS) entry which is preliminary data.</text>
</comment>
<keyword evidence="8 10" id="KW-0472">Membrane</keyword>
<dbReference type="InterPro" id="IPR014168">
    <property type="entry name" value="Tol-Pal_TolR"/>
</dbReference>